<reference evidence="1 2" key="1">
    <citation type="journal article" date="2022" name="Int. J. Syst. Evol. Microbiol.">
        <title>Miniphocaeibacter halophilus sp. nov., an ammonium-tolerant acetate-producing bacterium isolated from a biogas system.</title>
        <authorList>
            <person name="Schnurer A."/>
            <person name="Singh A."/>
            <person name="Bi S."/>
            <person name="Qiao W."/>
            <person name="Westerholm M."/>
        </authorList>
    </citation>
    <scope>NUCLEOTIDE SEQUENCE [LARGE SCALE GENOMIC DNA]</scope>
    <source>
        <strain evidence="1 2">AMB_01</strain>
    </source>
</reference>
<evidence type="ECO:0000313" key="1">
    <source>
        <dbReference type="EMBL" id="QQK08625.1"/>
    </source>
</evidence>
<evidence type="ECO:0000313" key="2">
    <source>
        <dbReference type="Proteomes" id="UP000595814"/>
    </source>
</evidence>
<protein>
    <submittedName>
        <fullName evidence="1">Uncharacterized protein</fullName>
    </submittedName>
</protein>
<dbReference type="Proteomes" id="UP000595814">
    <property type="component" value="Chromosome"/>
</dbReference>
<keyword evidence="2" id="KW-1185">Reference proteome</keyword>
<gene>
    <name evidence="1" type="ORF">JFY71_03535</name>
</gene>
<name>A0AC61MXL6_9FIRM</name>
<sequence length="386" mass="45870">MRKSIKILLIIIISVGLLVSCKSKEKVKTVEKEESTIKEGKIEYSVSEYKLPLIENRESYVFKAFKNKLYILVDYPTTESDEELNSDTRINENERLIIYDFQNETVIRTIELERNIKILDLIVDSGDIFISYEVLNFKDENTVRETTEYNPTDITSNTINRYKTKNNIARIEEDGTFKIIDENYIDRYRSKLVKINGDIYYSYENEGYLGIRKIKDDRPVDFYQFEYEVDNNIYSNTNNIFALVNESKGSYFYSIDENGEIEKAYIEGQEQLYDYNFLENGILASYTDLNDGERTKFMFINLRDERARKKIYDKEILYGFITNNTDNCLMLDTARKLHYLYIKEDRLYEVLLDEFSGNHLQLLENESTRYGLIDTDRNIYLDIYFE</sequence>
<accession>A0AC61MXL6</accession>
<dbReference type="EMBL" id="CP066744">
    <property type="protein sequence ID" value="QQK08625.1"/>
    <property type="molecule type" value="Genomic_DNA"/>
</dbReference>
<proteinExistence type="predicted"/>
<organism evidence="1 2">
    <name type="scientific">Miniphocaeibacter halophilus</name>
    <dbReference type="NCBI Taxonomy" id="2931922"/>
    <lineage>
        <taxon>Bacteria</taxon>
        <taxon>Bacillati</taxon>
        <taxon>Bacillota</taxon>
        <taxon>Tissierellia</taxon>
        <taxon>Tissierellales</taxon>
        <taxon>Peptoniphilaceae</taxon>
        <taxon>Miniphocaeibacter</taxon>
    </lineage>
</organism>